<dbReference type="Gramene" id="AUR62034049-RA">
    <property type="protein sequence ID" value="AUR62034049-RA:cds"/>
    <property type="gene ID" value="AUR62034049"/>
</dbReference>
<organism evidence="4 5">
    <name type="scientific">Chenopodium quinoa</name>
    <name type="common">Quinoa</name>
    <dbReference type="NCBI Taxonomy" id="63459"/>
    <lineage>
        <taxon>Eukaryota</taxon>
        <taxon>Viridiplantae</taxon>
        <taxon>Streptophyta</taxon>
        <taxon>Embryophyta</taxon>
        <taxon>Tracheophyta</taxon>
        <taxon>Spermatophyta</taxon>
        <taxon>Magnoliopsida</taxon>
        <taxon>eudicotyledons</taxon>
        <taxon>Gunneridae</taxon>
        <taxon>Pentapetalae</taxon>
        <taxon>Caryophyllales</taxon>
        <taxon>Chenopodiaceae</taxon>
        <taxon>Chenopodioideae</taxon>
        <taxon>Atripliceae</taxon>
        <taxon>Chenopodium</taxon>
    </lineage>
</organism>
<dbReference type="GO" id="GO:0006412">
    <property type="term" value="P:translation"/>
    <property type="evidence" value="ECO:0007669"/>
    <property type="project" value="InterPro"/>
</dbReference>
<keyword evidence="2" id="KW-0689">Ribosomal protein</keyword>
<reference evidence="4" key="2">
    <citation type="submission" date="2021-03" db="UniProtKB">
        <authorList>
            <consortium name="EnsemblPlants"/>
        </authorList>
    </citation>
    <scope>IDENTIFICATION</scope>
</reference>
<protein>
    <recommendedName>
        <fullName evidence="6">40S ribosomal protein S3a</fullName>
    </recommendedName>
</protein>
<evidence type="ECO:0008006" key="6">
    <source>
        <dbReference type="Google" id="ProtNLM"/>
    </source>
</evidence>
<evidence type="ECO:0000256" key="3">
    <source>
        <dbReference type="ARBA" id="ARBA00023274"/>
    </source>
</evidence>
<dbReference type="PANTHER" id="PTHR11830">
    <property type="entry name" value="40S RIBOSOMAL PROTEIN S3A"/>
    <property type="match status" value="1"/>
</dbReference>
<dbReference type="GO" id="GO:1990904">
    <property type="term" value="C:ribonucleoprotein complex"/>
    <property type="evidence" value="ECO:0007669"/>
    <property type="project" value="UniProtKB-KW"/>
</dbReference>
<sequence length="117" mass="13043">MFCIAFTNRRLNQVKRTSYAQSSQILQICRKMREIMVNHASSCDLKDFVAKFIPEFIGKEIEKAITGGKVKILKAPKFDLGKLMEVDGDYSEDVGVKLDRPAEETVAEGEATEVVGA</sequence>
<keyword evidence="5" id="KW-1185">Reference proteome</keyword>
<name>A0A803MRZ8_CHEQI</name>
<dbReference type="AlphaFoldDB" id="A0A803MRZ8"/>
<reference evidence="4" key="1">
    <citation type="journal article" date="2017" name="Nature">
        <title>The genome of Chenopodium quinoa.</title>
        <authorList>
            <person name="Jarvis D.E."/>
            <person name="Ho Y.S."/>
            <person name="Lightfoot D.J."/>
            <person name="Schmoeckel S.M."/>
            <person name="Li B."/>
            <person name="Borm T.J.A."/>
            <person name="Ohyanagi H."/>
            <person name="Mineta K."/>
            <person name="Michell C.T."/>
            <person name="Saber N."/>
            <person name="Kharbatia N.M."/>
            <person name="Rupper R.R."/>
            <person name="Sharp A.R."/>
            <person name="Dally N."/>
            <person name="Boughton B.A."/>
            <person name="Woo Y.H."/>
            <person name="Gao G."/>
            <person name="Schijlen E.G.W.M."/>
            <person name="Guo X."/>
            <person name="Momin A.A."/>
            <person name="Negrao S."/>
            <person name="Al-Babili S."/>
            <person name="Gehring C."/>
            <person name="Roessner U."/>
            <person name="Jung C."/>
            <person name="Murphy K."/>
            <person name="Arold S.T."/>
            <person name="Gojobori T."/>
            <person name="van der Linden C.G."/>
            <person name="van Loo E.N."/>
            <person name="Jellen E.N."/>
            <person name="Maughan P.J."/>
            <person name="Tester M."/>
        </authorList>
    </citation>
    <scope>NUCLEOTIDE SEQUENCE [LARGE SCALE GENOMIC DNA]</scope>
    <source>
        <strain evidence="4">cv. PI 614886</strain>
    </source>
</reference>
<keyword evidence="1" id="KW-0963">Cytoplasm</keyword>
<dbReference type="EnsemblPlants" id="AUR62034049-RA">
    <property type="protein sequence ID" value="AUR62034049-RA:cds"/>
    <property type="gene ID" value="AUR62034049"/>
</dbReference>
<dbReference type="GO" id="GO:0005840">
    <property type="term" value="C:ribosome"/>
    <property type="evidence" value="ECO:0007669"/>
    <property type="project" value="UniProtKB-KW"/>
</dbReference>
<proteinExistence type="predicted"/>
<dbReference type="Pfam" id="PF01015">
    <property type="entry name" value="Ribosomal_S3Ae"/>
    <property type="match status" value="1"/>
</dbReference>
<dbReference type="InterPro" id="IPR001593">
    <property type="entry name" value="Ribosomal_eS1"/>
</dbReference>
<accession>A0A803MRZ8</accession>
<evidence type="ECO:0000313" key="4">
    <source>
        <dbReference type="EnsemblPlants" id="AUR62034049-RA:cds"/>
    </source>
</evidence>
<keyword evidence="3" id="KW-0687">Ribonucleoprotein</keyword>
<dbReference type="OMA" id="VNHASSC"/>
<dbReference type="GO" id="GO:0003735">
    <property type="term" value="F:structural constituent of ribosome"/>
    <property type="evidence" value="ECO:0007669"/>
    <property type="project" value="InterPro"/>
</dbReference>
<evidence type="ECO:0000256" key="1">
    <source>
        <dbReference type="ARBA" id="ARBA00022490"/>
    </source>
</evidence>
<dbReference type="Proteomes" id="UP000596660">
    <property type="component" value="Unplaced"/>
</dbReference>
<dbReference type="SMART" id="SM01397">
    <property type="entry name" value="Ribosomal_S3Ae"/>
    <property type="match status" value="1"/>
</dbReference>
<evidence type="ECO:0000313" key="5">
    <source>
        <dbReference type="Proteomes" id="UP000596660"/>
    </source>
</evidence>
<evidence type="ECO:0000256" key="2">
    <source>
        <dbReference type="ARBA" id="ARBA00022980"/>
    </source>
</evidence>